<evidence type="ECO:0000256" key="9">
    <source>
        <dbReference type="HAMAP-Rule" id="MF_00097"/>
    </source>
</evidence>
<comment type="function">
    <text evidence="9">Condenses 4-methyl-5-(beta-hydroxyethyl)thiazole monophosphate (THZ-P) and 2-methyl-4-amino-5-hydroxymethyl pyrimidine pyrophosphate (HMP-PP) to form thiamine monophosphate (TMP).</text>
</comment>
<keyword evidence="5 9" id="KW-0784">Thiamine biosynthesis</keyword>
<feature type="binding site" evidence="9">
    <location>
        <position position="106"/>
    </location>
    <ligand>
        <name>4-amino-2-methyl-5-(diphosphooxymethyl)pyrimidine</name>
        <dbReference type="ChEBI" id="CHEBI:57841"/>
    </ligand>
</feature>
<feature type="binding site" evidence="9">
    <location>
        <begin position="183"/>
        <end position="184"/>
    </location>
    <ligand>
        <name>2-[(2R,5Z)-2-carboxy-4-methylthiazol-5(2H)-ylidene]ethyl phosphate</name>
        <dbReference type="ChEBI" id="CHEBI:62899"/>
    </ligand>
</feature>
<feature type="binding site" evidence="9">
    <location>
        <begin position="132"/>
        <end position="134"/>
    </location>
    <ligand>
        <name>2-[(2R,5Z)-2-carboxy-4-methylthiazol-5(2H)-ylidene]ethyl phosphate</name>
        <dbReference type="ChEBI" id="CHEBI:62899"/>
    </ligand>
</feature>
<dbReference type="GO" id="GO:0004789">
    <property type="term" value="F:thiamine-phosphate diphosphorylase activity"/>
    <property type="evidence" value="ECO:0007669"/>
    <property type="project" value="UniProtKB-UniRule"/>
</dbReference>
<dbReference type="CDD" id="cd00564">
    <property type="entry name" value="TMP_TenI"/>
    <property type="match status" value="1"/>
</dbReference>
<dbReference type="NCBIfam" id="TIGR00693">
    <property type="entry name" value="thiE"/>
    <property type="match status" value="1"/>
</dbReference>
<accession>A0A483CRC1</accession>
<evidence type="ECO:0000313" key="14">
    <source>
        <dbReference type="Proteomes" id="UP000292580"/>
    </source>
</evidence>
<evidence type="ECO:0000259" key="12">
    <source>
        <dbReference type="Pfam" id="PF02581"/>
    </source>
</evidence>
<dbReference type="InterPro" id="IPR036206">
    <property type="entry name" value="ThiamineP_synth_sf"/>
</dbReference>
<dbReference type="GO" id="GO:0009229">
    <property type="term" value="P:thiamine diphosphate biosynthetic process"/>
    <property type="evidence" value="ECO:0007669"/>
    <property type="project" value="UniProtKB-UniRule"/>
</dbReference>
<dbReference type="OrthoDB" id="85572at2157"/>
<dbReference type="Proteomes" id="UP000292580">
    <property type="component" value="Unassembled WGS sequence"/>
</dbReference>
<dbReference type="PANTHER" id="PTHR20857">
    <property type="entry name" value="THIAMINE-PHOSPHATE PYROPHOSPHORYLASE"/>
    <property type="match status" value="1"/>
</dbReference>
<dbReference type="PANTHER" id="PTHR20857:SF15">
    <property type="entry name" value="THIAMINE-PHOSPHATE SYNTHASE"/>
    <property type="match status" value="1"/>
</dbReference>
<evidence type="ECO:0000256" key="2">
    <source>
        <dbReference type="ARBA" id="ARBA00022679"/>
    </source>
</evidence>
<comment type="cofactor">
    <cofactor evidence="9">
        <name>Mg(2+)</name>
        <dbReference type="ChEBI" id="CHEBI:18420"/>
    </cofactor>
    <text evidence="9">Binds 1 Mg(2+) ion per subunit.</text>
</comment>
<dbReference type="Gene3D" id="3.20.20.70">
    <property type="entry name" value="Aldolase class I"/>
    <property type="match status" value="1"/>
</dbReference>
<gene>
    <name evidence="9 13" type="primary">thiE</name>
    <name evidence="13" type="ORF">CUJ86_01080</name>
</gene>
<evidence type="ECO:0000256" key="5">
    <source>
        <dbReference type="ARBA" id="ARBA00022977"/>
    </source>
</evidence>
<dbReference type="Pfam" id="PF02581">
    <property type="entry name" value="TMP-TENI"/>
    <property type="match status" value="1"/>
</dbReference>
<dbReference type="EC" id="2.5.1.3" evidence="9"/>
<dbReference type="InterPro" id="IPR013785">
    <property type="entry name" value="Aldolase_TIM"/>
</dbReference>
<evidence type="ECO:0000256" key="6">
    <source>
        <dbReference type="ARBA" id="ARBA00047334"/>
    </source>
</evidence>
<dbReference type="GO" id="GO:0005737">
    <property type="term" value="C:cytoplasm"/>
    <property type="evidence" value="ECO:0007669"/>
    <property type="project" value="TreeGrafter"/>
</dbReference>
<evidence type="ECO:0000256" key="11">
    <source>
        <dbReference type="RuleBase" id="RU004253"/>
    </source>
</evidence>
<protein>
    <recommendedName>
        <fullName evidence="9">Thiamine-phosphate synthase</fullName>
        <shortName evidence="9">TP synthase</shortName>
        <shortName evidence="9">TPS</shortName>
        <ecNumber evidence="9">2.5.1.3</ecNumber>
    </recommendedName>
    <alternativeName>
        <fullName evidence="9">Thiamine-phosphate pyrophosphorylase</fullName>
        <shortName evidence="9">TMP pyrophosphorylase</shortName>
        <shortName evidence="9">TMP-PPase</shortName>
    </alternativeName>
</protein>
<comment type="catalytic activity">
    <reaction evidence="7 9 10">
        <text>2-(2-carboxy-4-methylthiazol-5-yl)ethyl phosphate + 4-amino-2-methyl-5-(diphosphooxymethyl)pyrimidine + 2 H(+) = thiamine phosphate + CO2 + diphosphate</text>
        <dbReference type="Rhea" id="RHEA:47848"/>
        <dbReference type="ChEBI" id="CHEBI:15378"/>
        <dbReference type="ChEBI" id="CHEBI:16526"/>
        <dbReference type="ChEBI" id="CHEBI:33019"/>
        <dbReference type="ChEBI" id="CHEBI:37575"/>
        <dbReference type="ChEBI" id="CHEBI:57841"/>
        <dbReference type="ChEBI" id="CHEBI:62890"/>
        <dbReference type="EC" id="2.5.1.3"/>
    </reaction>
</comment>
<feature type="domain" description="Thiamine phosphate synthase/TenI" evidence="12">
    <location>
        <begin position="5"/>
        <end position="186"/>
    </location>
</feature>
<name>A0A483CRC1_9EURY</name>
<evidence type="ECO:0000256" key="4">
    <source>
        <dbReference type="ARBA" id="ARBA00022842"/>
    </source>
</evidence>
<dbReference type="SUPFAM" id="SSF51391">
    <property type="entry name" value="Thiamin phosphate synthase"/>
    <property type="match status" value="1"/>
</dbReference>
<keyword evidence="4 9" id="KW-0460">Magnesium</keyword>
<dbReference type="GO" id="GO:0000287">
    <property type="term" value="F:magnesium ion binding"/>
    <property type="evidence" value="ECO:0007669"/>
    <property type="project" value="UniProtKB-UniRule"/>
</dbReference>
<proteinExistence type="inferred from homology"/>
<dbReference type="EMBL" id="PGCL01000001">
    <property type="protein sequence ID" value="TAJ45368.1"/>
    <property type="molecule type" value="Genomic_DNA"/>
</dbReference>
<evidence type="ECO:0000256" key="7">
    <source>
        <dbReference type="ARBA" id="ARBA00047851"/>
    </source>
</evidence>
<evidence type="ECO:0000256" key="10">
    <source>
        <dbReference type="RuleBase" id="RU003826"/>
    </source>
</evidence>
<sequence length="224" mass="22708">MGYDLYVVTDARIGRGRSHIEQVRHAVAGGADVVQLRDKEMDIADLLQAGRAIREVTREAGALFIVNDHPDLALAADADGVHLGQEDITPAAVRAIAPPGFIIGVSVGNVAEAVAAEAAGADYVALSPTFSTDSKSDAGPGQGLAVLRAIRSSVTVPLVAIGGITPANVAEVVAAGADGIAVISAVVGQEDVTGAARQMKHLIKAAKTERVGEGETTVPDPPAA</sequence>
<reference evidence="13 14" key="1">
    <citation type="submission" date="2017-11" db="EMBL/GenBank/DDBJ databases">
        <title>Isolation and Characterization of Methanofollis Species from Methane Seep Offshore SW Taiwan.</title>
        <authorList>
            <person name="Teng N.-H."/>
            <person name="Lai M.-C."/>
            <person name="Chen S.-C."/>
        </authorList>
    </citation>
    <scope>NUCLEOTIDE SEQUENCE [LARGE SCALE GENOMIC DNA]</scope>
    <source>
        <strain evidence="13 14">FWC-SCC2</strain>
    </source>
</reference>
<keyword evidence="2 9" id="KW-0808">Transferase</keyword>
<dbReference type="InterPro" id="IPR034291">
    <property type="entry name" value="TMP_synthase"/>
</dbReference>
<dbReference type="RefSeq" id="WP_130645717.1">
    <property type="nucleotide sequence ID" value="NZ_PGCL01000001.1"/>
</dbReference>
<feature type="binding site" evidence="9">
    <location>
        <position position="68"/>
    </location>
    <ligand>
        <name>Mg(2+)</name>
        <dbReference type="ChEBI" id="CHEBI:18420"/>
    </ligand>
</feature>
<dbReference type="FunFam" id="3.20.20.70:FF:000096">
    <property type="entry name" value="Thiamine-phosphate synthase"/>
    <property type="match status" value="1"/>
</dbReference>
<dbReference type="AlphaFoldDB" id="A0A483CRC1"/>
<evidence type="ECO:0000256" key="3">
    <source>
        <dbReference type="ARBA" id="ARBA00022723"/>
    </source>
</evidence>
<evidence type="ECO:0000256" key="1">
    <source>
        <dbReference type="ARBA" id="ARBA00005165"/>
    </source>
</evidence>
<dbReference type="GO" id="GO:0009228">
    <property type="term" value="P:thiamine biosynthetic process"/>
    <property type="evidence" value="ECO:0007669"/>
    <property type="project" value="UniProtKB-KW"/>
</dbReference>
<evidence type="ECO:0000313" key="13">
    <source>
        <dbReference type="EMBL" id="TAJ45368.1"/>
    </source>
</evidence>
<organism evidence="13 14">
    <name type="scientific">Methanofollis fontis</name>
    <dbReference type="NCBI Taxonomy" id="2052832"/>
    <lineage>
        <taxon>Archaea</taxon>
        <taxon>Methanobacteriati</taxon>
        <taxon>Methanobacteriota</taxon>
        <taxon>Stenosarchaea group</taxon>
        <taxon>Methanomicrobia</taxon>
        <taxon>Methanomicrobiales</taxon>
        <taxon>Methanomicrobiaceae</taxon>
        <taxon>Methanofollis</taxon>
    </lineage>
</organism>
<comment type="catalytic activity">
    <reaction evidence="6 9 10">
        <text>4-methyl-5-(2-phosphooxyethyl)-thiazole + 4-amino-2-methyl-5-(diphosphooxymethyl)pyrimidine + H(+) = thiamine phosphate + diphosphate</text>
        <dbReference type="Rhea" id="RHEA:22328"/>
        <dbReference type="ChEBI" id="CHEBI:15378"/>
        <dbReference type="ChEBI" id="CHEBI:33019"/>
        <dbReference type="ChEBI" id="CHEBI:37575"/>
        <dbReference type="ChEBI" id="CHEBI:57841"/>
        <dbReference type="ChEBI" id="CHEBI:58296"/>
        <dbReference type="EC" id="2.5.1.3"/>
    </reaction>
</comment>
<feature type="binding site" evidence="9">
    <location>
        <position position="87"/>
    </location>
    <ligand>
        <name>Mg(2+)</name>
        <dbReference type="ChEBI" id="CHEBI:18420"/>
    </ligand>
</feature>
<dbReference type="UniPathway" id="UPA00060">
    <property type="reaction ID" value="UER00141"/>
</dbReference>
<evidence type="ECO:0000256" key="8">
    <source>
        <dbReference type="ARBA" id="ARBA00047883"/>
    </source>
</evidence>
<feature type="binding site" evidence="9">
    <location>
        <position position="163"/>
    </location>
    <ligand>
        <name>2-[(2R,5Z)-2-carboxy-4-methylthiazol-5(2H)-ylidene]ethyl phosphate</name>
        <dbReference type="ChEBI" id="CHEBI:62899"/>
    </ligand>
</feature>
<dbReference type="InterPro" id="IPR022998">
    <property type="entry name" value="ThiamineP_synth_TenI"/>
</dbReference>
<dbReference type="HAMAP" id="MF_00097">
    <property type="entry name" value="TMP_synthase"/>
    <property type="match status" value="1"/>
</dbReference>
<comment type="catalytic activity">
    <reaction evidence="8 9 10">
        <text>2-[(2R,5Z)-2-carboxy-4-methylthiazol-5(2H)-ylidene]ethyl phosphate + 4-amino-2-methyl-5-(diphosphooxymethyl)pyrimidine + 2 H(+) = thiamine phosphate + CO2 + diphosphate</text>
        <dbReference type="Rhea" id="RHEA:47844"/>
        <dbReference type="ChEBI" id="CHEBI:15378"/>
        <dbReference type="ChEBI" id="CHEBI:16526"/>
        <dbReference type="ChEBI" id="CHEBI:33019"/>
        <dbReference type="ChEBI" id="CHEBI:37575"/>
        <dbReference type="ChEBI" id="CHEBI:57841"/>
        <dbReference type="ChEBI" id="CHEBI:62899"/>
        <dbReference type="EC" id="2.5.1.3"/>
    </reaction>
</comment>
<comment type="similarity">
    <text evidence="9 10">Belongs to the thiamine-phosphate synthase family.</text>
</comment>
<comment type="pathway">
    <text evidence="1 9 11">Cofactor biosynthesis; thiamine diphosphate biosynthesis; thiamine phosphate from 4-amino-2-methyl-5-diphosphomethylpyrimidine and 4-methyl-5-(2-phosphoethyl)-thiazole: step 1/1.</text>
</comment>
<feature type="binding site" evidence="9">
    <location>
        <position position="67"/>
    </location>
    <ligand>
        <name>4-amino-2-methyl-5-(diphosphooxymethyl)pyrimidine</name>
        <dbReference type="ChEBI" id="CHEBI:57841"/>
    </ligand>
</feature>
<comment type="caution">
    <text evidence="13">The sequence shown here is derived from an EMBL/GenBank/DDBJ whole genome shotgun (WGS) entry which is preliminary data.</text>
</comment>
<feature type="binding site" evidence="9">
    <location>
        <begin position="35"/>
        <end position="39"/>
    </location>
    <ligand>
        <name>4-amino-2-methyl-5-(diphosphooxymethyl)pyrimidine</name>
        <dbReference type="ChEBI" id="CHEBI:57841"/>
    </ligand>
</feature>
<feature type="binding site" evidence="9">
    <location>
        <position position="135"/>
    </location>
    <ligand>
        <name>4-amino-2-methyl-5-(diphosphooxymethyl)pyrimidine</name>
        <dbReference type="ChEBI" id="CHEBI:57841"/>
    </ligand>
</feature>
<keyword evidence="14" id="KW-1185">Reference proteome</keyword>
<keyword evidence="3 9" id="KW-0479">Metal-binding</keyword>